<proteinExistence type="predicted"/>
<dbReference type="EMBL" id="JABBGA010000006">
    <property type="protein sequence ID" value="NML25948.1"/>
    <property type="molecule type" value="Genomic_DNA"/>
</dbReference>
<dbReference type="Proteomes" id="UP000580043">
    <property type="component" value="Unassembled WGS sequence"/>
</dbReference>
<reference evidence="1 2" key="1">
    <citation type="submission" date="2020-04" db="EMBL/GenBank/DDBJ databases">
        <title>Zoogloea sp. G-4-1-14 isolated from soil.</title>
        <authorList>
            <person name="Dahal R.H."/>
        </authorList>
    </citation>
    <scope>NUCLEOTIDE SEQUENCE [LARGE SCALE GENOMIC DNA]</scope>
    <source>
        <strain evidence="1 2">G-4-1-14</strain>
    </source>
</reference>
<evidence type="ECO:0000313" key="2">
    <source>
        <dbReference type="Proteomes" id="UP000580043"/>
    </source>
</evidence>
<dbReference type="RefSeq" id="WP_169145501.1">
    <property type="nucleotide sequence ID" value="NZ_JABBGA010000006.1"/>
</dbReference>
<keyword evidence="2" id="KW-1185">Reference proteome</keyword>
<comment type="caution">
    <text evidence="1">The sequence shown here is derived from an EMBL/GenBank/DDBJ whole genome shotgun (WGS) entry which is preliminary data.</text>
</comment>
<dbReference type="Gene3D" id="3.40.50.2000">
    <property type="entry name" value="Glycogen Phosphorylase B"/>
    <property type="match status" value="1"/>
</dbReference>
<dbReference type="AlphaFoldDB" id="A0A848G174"/>
<gene>
    <name evidence="1" type="ORF">HHL15_09360</name>
</gene>
<evidence type="ECO:0000313" key="1">
    <source>
        <dbReference type="EMBL" id="NML25948.1"/>
    </source>
</evidence>
<accession>A0A848G174</accession>
<protein>
    <recommendedName>
        <fullName evidence="3">Glycosyltransferase</fullName>
    </recommendedName>
</protein>
<evidence type="ECO:0008006" key="3">
    <source>
        <dbReference type="Google" id="ProtNLM"/>
    </source>
</evidence>
<dbReference type="SUPFAM" id="SSF53756">
    <property type="entry name" value="UDP-Glycosyltransferase/glycogen phosphorylase"/>
    <property type="match status" value="1"/>
</dbReference>
<organism evidence="1 2">
    <name type="scientific">Zoogloea dura</name>
    <dbReference type="NCBI Taxonomy" id="2728840"/>
    <lineage>
        <taxon>Bacteria</taxon>
        <taxon>Pseudomonadati</taxon>
        <taxon>Pseudomonadota</taxon>
        <taxon>Betaproteobacteria</taxon>
        <taxon>Rhodocyclales</taxon>
        <taxon>Zoogloeaceae</taxon>
        <taxon>Zoogloea</taxon>
    </lineage>
</organism>
<name>A0A848G174_9RHOO</name>
<sequence length="430" mass="47842">MKKKLGIVSTYDELCGIAGYTKHIEPVLKEAFDVEVFDLNQFILRTPGRLARKLGDVEIERICEGLKQCDCVNIQLEHGTLGIGHKDIVRRLEMLVRASKSVSITFHTILKSDPFDFDGFFKKLGGLRIGAALGQISSYRKNNYLFLQINSMIRREQKRRELSVIVHTRRDANVYRTFQKFDRVFHHPLSFLTESQRDEVLKGAKRDLFPVLRGLDPTVKIVGVFGFVGEYKGVDVAIQALSHLPSNYHLVIFGGVHPNSIKPGVPIDPYVSKILSLISPNRNVFTSLLEDGGSVNVNLSGADLAGLQDVPIRNNLSERVHFAGALSDADFATAIALSDVALLPYREVGQASSGPMSIANEMGSTILASRTKAFMQFEKYHSGRVTFFEQGNYLQLAKLVLAVDGTARLPYPERFNAETNLQVYCEAHGA</sequence>